<name>A0ABW9QTM8_9ACTN</name>
<reference evidence="1 2" key="1">
    <citation type="submission" date="2019-11" db="EMBL/GenBank/DDBJ databases">
        <title>Acidiferrimicrobium australis gen. nov., sp. nov., an acidophilic and obligately heterotrophic, member of the Actinobacteria that catalyses dissimilatory oxido- reduction of iron isolated from metal-rich acidic water in Chile.</title>
        <authorList>
            <person name="Gonzalez D."/>
            <person name="Huber K."/>
            <person name="Hedrich S."/>
            <person name="Rojas-Villalobos C."/>
            <person name="Quatrini R."/>
            <person name="Dinamarca M.A."/>
            <person name="Schwarz A."/>
            <person name="Canales C."/>
            <person name="Nancucheo I."/>
        </authorList>
    </citation>
    <scope>NUCLEOTIDE SEQUENCE [LARGE SCALE GENOMIC DNA]</scope>
    <source>
        <strain evidence="1 2">USS-CCA1</strain>
    </source>
</reference>
<dbReference type="EMBL" id="WJHE01000426">
    <property type="protein sequence ID" value="MST32900.1"/>
    <property type="molecule type" value="Genomic_DNA"/>
</dbReference>
<evidence type="ECO:0000313" key="1">
    <source>
        <dbReference type="EMBL" id="MST32900.1"/>
    </source>
</evidence>
<keyword evidence="2" id="KW-1185">Reference proteome</keyword>
<gene>
    <name evidence="1" type="ORF">GHK86_09235</name>
</gene>
<accession>A0ABW9QTM8</accession>
<dbReference type="Proteomes" id="UP000437736">
    <property type="component" value="Unassembled WGS sequence"/>
</dbReference>
<evidence type="ECO:0008006" key="3">
    <source>
        <dbReference type="Google" id="ProtNLM"/>
    </source>
</evidence>
<dbReference type="InterPro" id="IPR010985">
    <property type="entry name" value="Ribbon_hlx_hlx"/>
</dbReference>
<proteinExistence type="predicted"/>
<sequence length="79" mass="8865">MSTTIRVSEETRSRFAELAKATGRPMTELLDEAVDALERRVFFDRLTTRYAELRRDADAWGAIEAERAAESGSLADRSA</sequence>
<organism evidence="1 2">
    <name type="scientific">Acidiferrimicrobium australe</name>
    <dbReference type="NCBI Taxonomy" id="2664430"/>
    <lineage>
        <taxon>Bacteria</taxon>
        <taxon>Bacillati</taxon>
        <taxon>Actinomycetota</taxon>
        <taxon>Acidimicrobiia</taxon>
        <taxon>Acidimicrobiales</taxon>
        <taxon>Acidimicrobiaceae</taxon>
        <taxon>Acidiferrimicrobium</taxon>
    </lineage>
</organism>
<comment type="caution">
    <text evidence="1">The sequence shown here is derived from an EMBL/GenBank/DDBJ whole genome shotgun (WGS) entry which is preliminary data.</text>
</comment>
<protein>
    <recommendedName>
        <fullName evidence="3">Toxin-antitoxin system protein</fullName>
    </recommendedName>
</protein>
<dbReference type="SUPFAM" id="SSF47598">
    <property type="entry name" value="Ribbon-helix-helix"/>
    <property type="match status" value="1"/>
</dbReference>
<evidence type="ECO:0000313" key="2">
    <source>
        <dbReference type="Proteomes" id="UP000437736"/>
    </source>
</evidence>